<dbReference type="AlphaFoldDB" id="N8WUH8"/>
<proteinExistence type="predicted"/>
<protein>
    <submittedName>
        <fullName evidence="1">Uncharacterized protein</fullName>
    </submittedName>
</protein>
<evidence type="ECO:0000313" key="2">
    <source>
        <dbReference type="Proteomes" id="UP000013148"/>
    </source>
</evidence>
<evidence type="ECO:0000313" key="1">
    <source>
        <dbReference type="EMBL" id="ENV15802.1"/>
    </source>
</evidence>
<accession>N8WUH8</accession>
<keyword evidence="2" id="KW-1185">Reference proteome</keyword>
<reference evidence="1 2" key="1">
    <citation type="submission" date="2013-02" db="EMBL/GenBank/DDBJ databases">
        <title>The Genome Sequence of Acinetobacter guillouiae NIPH 991.</title>
        <authorList>
            <consortium name="The Broad Institute Genome Sequencing Platform"/>
            <consortium name="The Broad Institute Genome Sequencing Center for Infectious Disease"/>
            <person name="Cerqueira G."/>
            <person name="Feldgarden M."/>
            <person name="Courvalin P."/>
            <person name="Perichon B."/>
            <person name="Grillot-Courvalin C."/>
            <person name="Clermont D."/>
            <person name="Rocha E."/>
            <person name="Yoon E.-J."/>
            <person name="Nemec A."/>
            <person name="Walker B."/>
            <person name="Young S.K."/>
            <person name="Zeng Q."/>
            <person name="Gargeya S."/>
            <person name="Fitzgerald M."/>
            <person name="Haas B."/>
            <person name="Abouelleil A."/>
            <person name="Alvarado L."/>
            <person name="Arachchi H.M."/>
            <person name="Berlin A.M."/>
            <person name="Chapman S.B."/>
            <person name="Dewar J."/>
            <person name="Goldberg J."/>
            <person name="Griggs A."/>
            <person name="Gujja S."/>
            <person name="Hansen M."/>
            <person name="Howarth C."/>
            <person name="Imamovic A."/>
            <person name="Larimer J."/>
            <person name="McCowan C."/>
            <person name="Murphy C."/>
            <person name="Neiman D."/>
            <person name="Pearson M."/>
            <person name="Priest M."/>
            <person name="Roberts A."/>
            <person name="Saif S."/>
            <person name="Shea T."/>
            <person name="Sisk P."/>
            <person name="Sykes S."/>
            <person name="Wortman J."/>
            <person name="Nusbaum C."/>
            <person name="Birren B."/>
        </authorList>
    </citation>
    <scope>NUCLEOTIDE SEQUENCE [LARGE SCALE GENOMIC DNA]</scope>
    <source>
        <strain evidence="1 2">NIPH 991</strain>
    </source>
</reference>
<dbReference type="Proteomes" id="UP000013148">
    <property type="component" value="Unassembled WGS sequence"/>
</dbReference>
<gene>
    <name evidence="1" type="ORF">F964_03664</name>
</gene>
<dbReference type="EMBL" id="APPJ01000013">
    <property type="protein sequence ID" value="ENV15802.1"/>
    <property type="molecule type" value="Genomic_DNA"/>
</dbReference>
<name>N8WUH8_ACIGI</name>
<sequence length="139" mass="15895">MKKTALFLSIVLLLLNGCKKKYEDNFEYKIVNKKICAVKNRVVEKANHINWLFLEVRNSLGDVVSGNLQVDKNTKEYLFCSDLNEFKKEVGEGFIQSDISIELDNTSSVQEYNFRNYSCIFADSVKLNLSQSDSSKSCT</sequence>
<dbReference type="HOGENOM" id="CLU_1840739_0_0_6"/>
<organism evidence="1 2">
    <name type="scientific">Acinetobacter guillouiae NIPH 991</name>
    <dbReference type="NCBI Taxonomy" id="1217656"/>
    <lineage>
        <taxon>Bacteria</taxon>
        <taxon>Pseudomonadati</taxon>
        <taxon>Pseudomonadota</taxon>
        <taxon>Gammaproteobacteria</taxon>
        <taxon>Moraxellales</taxon>
        <taxon>Moraxellaceae</taxon>
        <taxon>Acinetobacter</taxon>
    </lineage>
</organism>
<comment type="caution">
    <text evidence="1">The sequence shown here is derived from an EMBL/GenBank/DDBJ whole genome shotgun (WGS) entry which is preliminary data.</text>
</comment>
<dbReference type="RefSeq" id="WP_004822480.1">
    <property type="nucleotide sequence ID" value="NZ_KB849456.1"/>
</dbReference>